<dbReference type="EMBL" id="MUGS01000030">
    <property type="protein sequence ID" value="OXG04540.1"/>
    <property type="molecule type" value="Genomic_DNA"/>
</dbReference>
<dbReference type="GO" id="GO:0004673">
    <property type="term" value="F:protein histidine kinase activity"/>
    <property type="evidence" value="ECO:0007669"/>
    <property type="project" value="UniProtKB-EC"/>
</dbReference>
<keyword evidence="3" id="KW-0808">Transferase</keyword>
<dbReference type="Gene3D" id="3.30.565.10">
    <property type="entry name" value="Histidine kinase-like ATPase, C-terminal domain"/>
    <property type="match status" value="1"/>
</dbReference>
<keyword evidence="6" id="KW-0812">Transmembrane</keyword>
<keyword evidence="6" id="KW-1133">Transmembrane helix</keyword>
<keyword evidence="6" id="KW-0472">Membrane</keyword>
<dbReference type="Gene3D" id="1.25.40.10">
    <property type="entry name" value="Tetratricopeptide repeat domain"/>
    <property type="match status" value="2"/>
</dbReference>
<evidence type="ECO:0000313" key="8">
    <source>
        <dbReference type="Proteomes" id="UP000214684"/>
    </source>
</evidence>
<evidence type="ECO:0000256" key="3">
    <source>
        <dbReference type="ARBA" id="ARBA00022679"/>
    </source>
</evidence>
<evidence type="ECO:0000256" key="6">
    <source>
        <dbReference type="SAM" id="Phobius"/>
    </source>
</evidence>
<keyword evidence="8" id="KW-1185">Reference proteome</keyword>
<accession>A0A227P3K0</accession>
<dbReference type="InterPro" id="IPR050482">
    <property type="entry name" value="Sensor_HK_TwoCompSys"/>
</dbReference>
<dbReference type="InterPro" id="IPR036890">
    <property type="entry name" value="HATPase_C_sf"/>
</dbReference>
<name>A0A227P3K0_9FLAO</name>
<feature type="transmembrane region" description="Helical" evidence="6">
    <location>
        <begin position="338"/>
        <end position="360"/>
    </location>
</feature>
<evidence type="ECO:0000256" key="2">
    <source>
        <dbReference type="ARBA" id="ARBA00012438"/>
    </source>
</evidence>
<dbReference type="PANTHER" id="PTHR24421">
    <property type="entry name" value="NITRATE/NITRITE SENSOR PROTEIN NARX-RELATED"/>
    <property type="match status" value="1"/>
</dbReference>
<protein>
    <recommendedName>
        <fullName evidence="2">histidine kinase</fullName>
        <ecNumber evidence="2">2.7.13.3</ecNumber>
    </recommendedName>
</protein>
<keyword evidence="4" id="KW-0418">Kinase</keyword>
<dbReference type="AlphaFoldDB" id="A0A227P3K0"/>
<dbReference type="InterPro" id="IPR011990">
    <property type="entry name" value="TPR-like_helical_dom_sf"/>
</dbReference>
<dbReference type="SUPFAM" id="SSF55874">
    <property type="entry name" value="ATPase domain of HSP90 chaperone/DNA topoisomerase II/histidine kinase"/>
    <property type="match status" value="1"/>
</dbReference>
<keyword evidence="5" id="KW-0902">Two-component regulatory system</keyword>
<reference evidence="7 8" key="1">
    <citation type="submission" date="2016-11" db="EMBL/GenBank/DDBJ databases">
        <title>Whole genomes of Flavobacteriaceae.</title>
        <authorList>
            <person name="Stine C."/>
            <person name="Li C."/>
            <person name="Tadesse D."/>
        </authorList>
    </citation>
    <scope>NUCLEOTIDE SEQUENCE [LARGE SCALE GENOMIC DNA]</scope>
    <source>
        <strain evidence="7 8">DSM 24704</strain>
    </source>
</reference>
<proteinExistence type="predicted"/>
<evidence type="ECO:0000256" key="4">
    <source>
        <dbReference type="ARBA" id="ARBA00022777"/>
    </source>
</evidence>
<dbReference type="SUPFAM" id="SSF48452">
    <property type="entry name" value="TPR-like"/>
    <property type="match status" value="2"/>
</dbReference>
<gene>
    <name evidence="7" type="ORF">B0A64_15175</name>
</gene>
<dbReference type="Proteomes" id="UP000214684">
    <property type="component" value="Unassembled WGS sequence"/>
</dbReference>
<evidence type="ECO:0000256" key="1">
    <source>
        <dbReference type="ARBA" id="ARBA00000085"/>
    </source>
</evidence>
<comment type="caution">
    <text evidence="7">The sequence shown here is derived from an EMBL/GenBank/DDBJ whole genome shotgun (WGS) entry which is preliminary data.</text>
</comment>
<comment type="catalytic activity">
    <reaction evidence="1">
        <text>ATP + protein L-histidine = ADP + protein N-phospho-L-histidine.</text>
        <dbReference type="EC" id="2.7.13.3"/>
    </reaction>
</comment>
<dbReference type="PANTHER" id="PTHR24421:SF10">
    <property type="entry name" value="NITRATE_NITRITE SENSOR PROTEIN NARQ"/>
    <property type="match status" value="1"/>
</dbReference>
<dbReference type="EC" id="2.7.13.3" evidence="2"/>
<evidence type="ECO:0000256" key="5">
    <source>
        <dbReference type="ARBA" id="ARBA00023012"/>
    </source>
</evidence>
<dbReference type="GO" id="GO:0000160">
    <property type="term" value="P:phosphorelay signal transduction system"/>
    <property type="evidence" value="ECO:0007669"/>
    <property type="project" value="UniProtKB-KW"/>
</dbReference>
<sequence>MQSCEKRTEKKIIIYSPKPEIKKLIKKGDYFFGTAKNDSAFLYYTKAIFLCNPKTVYAEDYVLALSRIANIQKNSSDYYASEETLTKALPYLKYVKNTEIISTVYTLIAYNYYYSFDYKNATVYHLKALKFAKTSYQKSVILNDIILIYLSQERYNEAAELLVPLVAKKIKHITDARKTDNTYSLLLDNLGYCYCKLENPKAVKYLNESLQIKLKQKDHYGLIGTYNTLSLFYANTDLKLSKMYAEEAYKSAKRVNAGIYKANGLAVLIQKSEGDELKKYALDFIKLIDSFVNARQKAKNEFSRIKYDSGIDRVENLHLKALKIENELQLEKQKKRNIISYVVIFLTTGISLILYCYLMLKGRKEKDKAIFESEMRISKKLHDELANDVYNTLTFTKSTDLRQEENKEQLLHNLEAIYSRTRNISKENSSIATDRNYSNALKEMIAGYKTADLNIILTGFDLISWNEIEKNKKIILYRILQELFSNMKKHSQATLVSITFKNMEKNLTILYNDNGVGAGNRITILKNGLQNVENRIKTINGNIIFGNNSEKGFRLNFSFPL</sequence>
<organism evidence="7 8">
    <name type="scientific">Flavobacterium araucananum</name>
    <dbReference type="NCBI Taxonomy" id="946678"/>
    <lineage>
        <taxon>Bacteria</taxon>
        <taxon>Pseudomonadati</taxon>
        <taxon>Bacteroidota</taxon>
        <taxon>Flavobacteriia</taxon>
        <taxon>Flavobacteriales</taxon>
        <taxon>Flavobacteriaceae</taxon>
        <taxon>Flavobacterium</taxon>
    </lineage>
</organism>
<evidence type="ECO:0000313" key="7">
    <source>
        <dbReference type="EMBL" id="OXG04540.1"/>
    </source>
</evidence>